<sequence>MEKNATFGLYKRKEMYFNYMTGNFLEVNKIASQILKDLIGSKNVQLQIQQIESIIYLADEIIFCNQLEIAASIFYLMLEQIKKIKDSSNSQLVGKAYMGLALIHYTLQEYNEAARCSILFYETNKQQNIEGLVIAYISYKQLDLIDQANNILQTIKSQANVDESLNIQKYILHSQLFKFINIFSNKIDQIQKEEAKIRFSEKSRERKAIWDGESEVKQIYNFIHNGQIEEGIMHYKQILKQLNDPDQDYFMKLEVLEVISILYAAKREYSQAIETRLDIHQKLLKKRNYLVINDNKHMQNFENLINIYITIKEDNKALEWHKKFHSYLLINGYFTNFSLKVRDKLLGHMDCLVRLQQYEEALEYADFIERYANQFQLEKEYPQYYNELKSRKLQLTKFLKDNSRLKKEYLQYYEFLKTFKNNDTLYQCLVYLLNFSFQDQDEQGIIKYSESYLQLRGKYEKEDENLKNIVLMYILLIQHYYERKQYEKASKFITDAKPFFKKNKLFEELYCFLLIQICLIRNLKLQDDINEKAQEAANLFNQHFKGTNLEGFITAKGLLFQSRTYFDLGDYQICLDHFEKFLKQDQAKDLFNKEFQELLNNLLQQNECKQKVEEIISKYQLKSKF</sequence>
<keyword evidence="2" id="KW-1185">Reference proteome</keyword>
<name>W7X8Y0_TETTS</name>
<reference evidence="2" key="1">
    <citation type="journal article" date="2006" name="PLoS Biol.">
        <title>Macronuclear genome sequence of the ciliate Tetrahymena thermophila, a model eukaryote.</title>
        <authorList>
            <person name="Eisen J.A."/>
            <person name="Coyne R.S."/>
            <person name="Wu M."/>
            <person name="Wu D."/>
            <person name="Thiagarajan M."/>
            <person name="Wortman J.R."/>
            <person name="Badger J.H."/>
            <person name="Ren Q."/>
            <person name="Amedeo P."/>
            <person name="Jones K.M."/>
            <person name="Tallon L.J."/>
            <person name="Delcher A.L."/>
            <person name="Salzberg S.L."/>
            <person name="Silva J.C."/>
            <person name="Haas B.J."/>
            <person name="Majoros W.H."/>
            <person name="Farzad M."/>
            <person name="Carlton J.M."/>
            <person name="Smith R.K. Jr."/>
            <person name="Garg J."/>
            <person name="Pearlman R.E."/>
            <person name="Karrer K.M."/>
            <person name="Sun L."/>
            <person name="Manning G."/>
            <person name="Elde N.C."/>
            <person name="Turkewitz A.P."/>
            <person name="Asai D.J."/>
            <person name="Wilkes D.E."/>
            <person name="Wang Y."/>
            <person name="Cai H."/>
            <person name="Collins K."/>
            <person name="Stewart B.A."/>
            <person name="Lee S.R."/>
            <person name="Wilamowska K."/>
            <person name="Weinberg Z."/>
            <person name="Ruzzo W.L."/>
            <person name="Wloga D."/>
            <person name="Gaertig J."/>
            <person name="Frankel J."/>
            <person name="Tsao C.-C."/>
            <person name="Gorovsky M.A."/>
            <person name="Keeling P.J."/>
            <person name="Waller R.F."/>
            <person name="Patron N.J."/>
            <person name="Cherry J.M."/>
            <person name="Stover N.A."/>
            <person name="Krieger C.J."/>
            <person name="del Toro C."/>
            <person name="Ryder H.F."/>
            <person name="Williamson S.C."/>
            <person name="Barbeau R.A."/>
            <person name="Hamilton E.P."/>
            <person name="Orias E."/>
        </authorList>
    </citation>
    <scope>NUCLEOTIDE SEQUENCE [LARGE SCALE GENOMIC DNA]</scope>
    <source>
        <strain evidence="2">SB210</strain>
    </source>
</reference>
<evidence type="ECO:0000313" key="2">
    <source>
        <dbReference type="Proteomes" id="UP000009168"/>
    </source>
</evidence>
<evidence type="ECO:0000313" key="1">
    <source>
        <dbReference type="EMBL" id="EWS73787.1"/>
    </source>
</evidence>
<protein>
    <recommendedName>
        <fullName evidence="3">Tetratricopeptide repeat protein</fullName>
    </recommendedName>
</protein>
<dbReference type="AlphaFoldDB" id="W7X8Y0"/>
<evidence type="ECO:0008006" key="3">
    <source>
        <dbReference type="Google" id="ProtNLM"/>
    </source>
</evidence>
<dbReference type="Proteomes" id="UP000009168">
    <property type="component" value="Unassembled WGS sequence"/>
</dbReference>
<dbReference type="InParanoid" id="W7X8Y0"/>
<organism evidence="1 2">
    <name type="scientific">Tetrahymena thermophila (strain SB210)</name>
    <dbReference type="NCBI Taxonomy" id="312017"/>
    <lineage>
        <taxon>Eukaryota</taxon>
        <taxon>Sar</taxon>
        <taxon>Alveolata</taxon>
        <taxon>Ciliophora</taxon>
        <taxon>Intramacronucleata</taxon>
        <taxon>Oligohymenophorea</taxon>
        <taxon>Hymenostomatida</taxon>
        <taxon>Tetrahymenina</taxon>
        <taxon>Tetrahymenidae</taxon>
        <taxon>Tetrahymena</taxon>
    </lineage>
</organism>
<dbReference type="KEGG" id="tet:TTHERM_000343939"/>
<accession>W7X8Y0</accession>
<dbReference type="EMBL" id="GG662654">
    <property type="protein sequence ID" value="EWS73787.1"/>
    <property type="molecule type" value="Genomic_DNA"/>
</dbReference>
<dbReference type="GeneID" id="24438518"/>
<proteinExistence type="predicted"/>
<gene>
    <name evidence="1" type="ORF">TTHERM_000343939</name>
</gene>
<dbReference type="RefSeq" id="XP_012653667.1">
    <property type="nucleotide sequence ID" value="XM_012798213.1"/>
</dbReference>